<protein>
    <submittedName>
        <fullName evidence="1">17191_t:CDS:1</fullName>
    </submittedName>
</protein>
<comment type="caution">
    <text evidence="1">The sequence shown here is derived from an EMBL/GenBank/DDBJ whole genome shotgun (WGS) entry which is preliminary data.</text>
</comment>
<gene>
    <name evidence="1" type="ORF">RPERSI_LOCUS14862</name>
</gene>
<dbReference type="EMBL" id="CAJVQC010034897">
    <property type="protein sequence ID" value="CAG8757613.1"/>
    <property type="molecule type" value="Genomic_DNA"/>
</dbReference>
<organism evidence="1 2">
    <name type="scientific">Racocetra persica</name>
    <dbReference type="NCBI Taxonomy" id="160502"/>
    <lineage>
        <taxon>Eukaryota</taxon>
        <taxon>Fungi</taxon>
        <taxon>Fungi incertae sedis</taxon>
        <taxon>Mucoromycota</taxon>
        <taxon>Glomeromycotina</taxon>
        <taxon>Glomeromycetes</taxon>
        <taxon>Diversisporales</taxon>
        <taxon>Gigasporaceae</taxon>
        <taxon>Racocetra</taxon>
    </lineage>
</organism>
<keyword evidence="2" id="KW-1185">Reference proteome</keyword>
<reference evidence="1" key="1">
    <citation type="submission" date="2021-06" db="EMBL/GenBank/DDBJ databases">
        <authorList>
            <person name="Kallberg Y."/>
            <person name="Tangrot J."/>
            <person name="Rosling A."/>
        </authorList>
    </citation>
    <scope>NUCLEOTIDE SEQUENCE</scope>
    <source>
        <strain evidence="1">MA461A</strain>
    </source>
</reference>
<name>A0ACA9QLI7_9GLOM</name>
<proteinExistence type="predicted"/>
<evidence type="ECO:0000313" key="2">
    <source>
        <dbReference type="Proteomes" id="UP000789920"/>
    </source>
</evidence>
<sequence>KPRIALRLKNLEGCIKAYEPEYIALPTPEEFLARIRGEVEGYTRVIGYENIIEIVAKYLKSYHFAKKYGTPPPAQLMIMLLGEPGLGKTYISQALAKALGRGFHMIGMNGKLNASLITGTNIENPGAEPGEILKAISRREDRGCVIVFDEIEKAARECKEAAGIPTDITTNKNYQDTFLDFPTPTNECIFIATVNRPQDVPGFVADRFAIRVEVLPLSYEQRLEVVRVVLQSELKKLEPAFEKIYQKKWEEIYSLFDQEELLKKTLTWTFSIRGAKNNVLLKLIPTLTSDFLEPEWELPNEYDIQNIYPLLNNLGGDKTLAFRCDRLLKNKIIGESSSLFNDLLICELEYRQMLKFKDLLGELADNLNNQTTLDNQQQENILADIKKLREGKINQAIYIFKEQIENLFLLGSENITDGKPFFQLGAIKEDSERGLAVATQNRKGFSLNNPYLGVVNFHQKYFRFYRDYPSIIHSLGGLSSNNHPVYHQRNLGELETRVKNQQIKGEEMFWLLEIRKKQRLAEYEAATNDPEENEELED</sequence>
<feature type="non-terminal residue" evidence="1">
    <location>
        <position position="1"/>
    </location>
</feature>
<evidence type="ECO:0000313" key="1">
    <source>
        <dbReference type="EMBL" id="CAG8757613.1"/>
    </source>
</evidence>
<dbReference type="Proteomes" id="UP000789920">
    <property type="component" value="Unassembled WGS sequence"/>
</dbReference>
<accession>A0ACA9QLI7</accession>